<keyword evidence="2" id="KW-1133">Transmembrane helix</keyword>
<comment type="caution">
    <text evidence="3">The sequence shown here is derived from an EMBL/GenBank/DDBJ whole genome shotgun (WGS) entry which is preliminary data.</text>
</comment>
<keyword evidence="2" id="KW-0472">Membrane</keyword>
<protein>
    <submittedName>
        <fullName evidence="3">Uncharacterized protein</fullName>
    </submittedName>
</protein>
<sequence length="222" mass="26009">MPLNTPYPVEKNTFNISDEDDDFPTRNLNEITSLPSLPPKPSHLQPQNRPQYHQQQQQQQYPYGNLSAKQSNKHKQMFENSVPETNKKDYLGNTTTVRELPPIPDNEKLQSKNPFSDSRYASRDYDDVDLPPSPPHSDPFRNDEISDDDSHSDLKHKMKRNEKNRIRSLRRKPRFHYTKLPYFTMVISLIQIIVFIVELAKMAHLTGSAFQTNHILIQCWDH</sequence>
<feature type="compositionally biased region" description="Basic and acidic residues" evidence="1">
    <location>
        <begin position="138"/>
        <end position="165"/>
    </location>
</feature>
<evidence type="ECO:0000313" key="3">
    <source>
        <dbReference type="EMBL" id="KAF6069406.1"/>
    </source>
</evidence>
<feature type="compositionally biased region" description="Low complexity" evidence="1">
    <location>
        <begin position="42"/>
        <end position="63"/>
    </location>
</feature>
<accession>A0A8H6BZZ6</accession>
<organism evidence="3 4">
    <name type="scientific">Candida albicans</name>
    <name type="common">Yeast</name>
    <dbReference type="NCBI Taxonomy" id="5476"/>
    <lineage>
        <taxon>Eukaryota</taxon>
        <taxon>Fungi</taxon>
        <taxon>Dikarya</taxon>
        <taxon>Ascomycota</taxon>
        <taxon>Saccharomycotina</taxon>
        <taxon>Pichiomycetes</taxon>
        <taxon>Debaryomycetaceae</taxon>
        <taxon>Candida/Lodderomyces clade</taxon>
        <taxon>Candida</taxon>
    </lineage>
</organism>
<evidence type="ECO:0000313" key="4">
    <source>
        <dbReference type="Proteomes" id="UP000536275"/>
    </source>
</evidence>
<name>A0A8H6BZZ6_CANAX</name>
<dbReference type="EMBL" id="JABWAD010000037">
    <property type="protein sequence ID" value="KAF6069406.1"/>
    <property type="molecule type" value="Genomic_DNA"/>
</dbReference>
<gene>
    <name evidence="3" type="ORF">FOB64_003057</name>
</gene>
<keyword evidence="2" id="KW-0812">Transmembrane</keyword>
<dbReference type="Proteomes" id="UP000536275">
    <property type="component" value="Unassembled WGS sequence"/>
</dbReference>
<evidence type="ECO:0000256" key="2">
    <source>
        <dbReference type="SAM" id="Phobius"/>
    </source>
</evidence>
<feature type="region of interest" description="Disordered" evidence="1">
    <location>
        <begin position="1"/>
        <end position="165"/>
    </location>
</feature>
<proteinExistence type="predicted"/>
<evidence type="ECO:0000256" key="1">
    <source>
        <dbReference type="SAM" id="MobiDB-lite"/>
    </source>
</evidence>
<reference evidence="3 4" key="1">
    <citation type="submission" date="2020-03" db="EMBL/GenBank/DDBJ databases">
        <title>FDA dAtabase for Regulatory Grade micrObial Sequences (FDA-ARGOS): Supporting development and validation of Infectious Disease Dx tests.</title>
        <authorList>
            <person name="Campos J."/>
            <person name="Goldberg B."/>
            <person name="Tallon L."/>
            <person name="Sadzewicz L."/>
            <person name="Vavikolanu K."/>
            <person name="Mehta A."/>
            <person name="Aluvathingal J."/>
            <person name="Nadendla S."/>
            <person name="Nandy P."/>
            <person name="Geyer C."/>
            <person name="Yan Y."/>
            <person name="Sichtig H."/>
        </authorList>
    </citation>
    <scope>NUCLEOTIDE SEQUENCE [LARGE SCALE GENOMIC DNA]</scope>
    <source>
        <strain evidence="3 4">FDAARGOS_656</strain>
    </source>
</reference>
<feature type="transmembrane region" description="Helical" evidence="2">
    <location>
        <begin position="180"/>
        <end position="200"/>
    </location>
</feature>
<dbReference type="AlphaFoldDB" id="A0A8H6BZZ6"/>